<protein>
    <recommendedName>
        <fullName evidence="3">Mce-associated membrane protein</fullName>
    </recommendedName>
</protein>
<dbReference type="EMBL" id="BAFC01000042">
    <property type="protein sequence ID" value="GAB38268.1"/>
    <property type="molecule type" value="Genomic_DNA"/>
</dbReference>
<dbReference type="AlphaFoldDB" id="H5TXR0"/>
<comment type="caution">
    <text evidence="1">The sequence shown here is derived from an EMBL/GenBank/DDBJ whole genome shotgun (WGS) entry which is preliminary data.</text>
</comment>
<proteinExistence type="predicted"/>
<name>H5TXR0_9ACTN</name>
<organism evidence="1 2">
    <name type="scientific">Gordonia sputi NBRC 100414</name>
    <dbReference type="NCBI Taxonomy" id="1089453"/>
    <lineage>
        <taxon>Bacteria</taxon>
        <taxon>Bacillati</taxon>
        <taxon>Actinomycetota</taxon>
        <taxon>Actinomycetes</taxon>
        <taxon>Mycobacteriales</taxon>
        <taxon>Gordoniaceae</taxon>
        <taxon>Gordonia</taxon>
    </lineage>
</organism>
<dbReference type="RefSeq" id="WP_005203876.1">
    <property type="nucleotide sequence ID" value="NZ_BAFC01000042.1"/>
</dbReference>
<dbReference type="Proteomes" id="UP000005845">
    <property type="component" value="Unassembled WGS sequence"/>
</dbReference>
<dbReference type="eggNOG" id="ENOG50344NE">
    <property type="taxonomic scope" value="Bacteria"/>
</dbReference>
<keyword evidence="2" id="KW-1185">Reference proteome</keyword>
<evidence type="ECO:0000313" key="2">
    <source>
        <dbReference type="Proteomes" id="UP000005845"/>
    </source>
</evidence>
<evidence type="ECO:0000313" key="1">
    <source>
        <dbReference type="EMBL" id="GAB38268.1"/>
    </source>
</evidence>
<evidence type="ECO:0008006" key="3">
    <source>
        <dbReference type="Google" id="ProtNLM"/>
    </source>
</evidence>
<sequence length="181" mass="18828">MSPADSRELTSKARRQRIIGTRIIGTRRAVALLLCAALLLAAVAAGVVVASRAVARNGAVEQARTELREQAGATVAAVFTVHSATWQTDRARARSLVAGDFAEGFAAQLGRAPDGGVTAVEWRPGDVAVSNAQTDSGTVLMTATVTTTRADAAPVTEKRTVSASFTEIDGRWLVTGVEVLA</sequence>
<gene>
    <name evidence="1" type="ORF">GOSPT_042_00170</name>
</gene>
<accession>H5TXR0</accession>
<reference evidence="1 2" key="1">
    <citation type="submission" date="2012-02" db="EMBL/GenBank/DDBJ databases">
        <title>Whole genome shotgun sequence of Gordonia sputi NBRC 100414.</title>
        <authorList>
            <person name="Yoshida I."/>
            <person name="Hosoyama A."/>
            <person name="Tsuchikane K."/>
            <person name="Katsumata H."/>
            <person name="Yamazaki S."/>
            <person name="Fujita N."/>
        </authorList>
    </citation>
    <scope>NUCLEOTIDE SEQUENCE [LARGE SCALE GENOMIC DNA]</scope>
    <source>
        <strain evidence="1 2">NBRC 100414</strain>
    </source>
</reference>